<dbReference type="AlphaFoldDB" id="A0A392RNR1"/>
<feature type="non-terminal residue" evidence="1">
    <location>
        <position position="67"/>
    </location>
</feature>
<comment type="caution">
    <text evidence="1">The sequence shown here is derived from an EMBL/GenBank/DDBJ whole genome shotgun (WGS) entry which is preliminary data.</text>
</comment>
<dbReference type="EMBL" id="LXQA010249040">
    <property type="protein sequence ID" value="MCI37852.1"/>
    <property type="molecule type" value="Genomic_DNA"/>
</dbReference>
<dbReference type="Proteomes" id="UP000265520">
    <property type="component" value="Unassembled WGS sequence"/>
</dbReference>
<reference evidence="1 2" key="1">
    <citation type="journal article" date="2018" name="Front. Plant Sci.">
        <title>Red Clover (Trifolium pratense) and Zigzag Clover (T. medium) - A Picture of Genomic Similarities and Differences.</title>
        <authorList>
            <person name="Dluhosova J."/>
            <person name="Istvanek J."/>
            <person name="Nedelnik J."/>
            <person name="Repkova J."/>
        </authorList>
    </citation>
    <scope>NUCLEOTIDE SEQUENCE [LARGE SCALE GENOMIC DNA]</scope>
    <source>
        <strain evidence="2">cv. 10/8</strain>
        <tissue evidence="1">Leaf</tissue>
    </source>
</reference>
<organism evidence="1 2">
    <name type="scientific">Trifolium medium</name>
    <dbReference type="NCBI Taxonomy" id="97028"/>
    <lineage>
        <taxon>Eukaryota</taxon>
        <taxon>Viridiplantae</taxon>
        <taxon>Streptophyta</taxon>
        <taxon>Embryophyta</taxon>
        <taxon>Tracheophyta</taxon>
        <taxon>Spermatophyta</taxon>
        <taxon>Magnoliopsida</taxon>
        <taxon>eudicotyledons</taxon>
        <taxon>Gunneridae</taxon>
        <taxon>Pentapetalae</taxon>
        <taxon>rosids</taxon>
        <taxon>fabids</taxon>
        <taxon>Fabales</taxon>
        <taxon>Fabaceae</taxon>
        <taxon>Papilionoideae</taxon>
        <taxon>50 kb inversion clade</taxon>
        <taxon>NPAAA clade</taxon>
        <taxon>Hologalegina</taxon>
        <taxon>IRL clade</taxon>
        <taxon>Trifolieae</taxon>
        <taxon>Trifolium</taxon>
    </lineage>
</organism>
<evidence type="ECO:0000313" key="1">
    <source>
        <dbReference type="EMBL" id="MCI37852.1"/>
    </source>
</evidence>
<keyword evidence="2" id="KW-1185">Reference proteome</keyword>
<protein>
    <submittedName>
        <fullName evidence="1">S-like ribonuclease</fullName>
    </submittedName>
</protein>
<proteinExistence type="predicted"/>
<sequence>MDVYDWLKLGATGPQTLIFSAGVWWSLRHHNLICLNNETWSLSRLSFNIRAMVETFRNYFSPASNEG</sequence>
<name>A0A392RNR1_9FABA</name>
<accession>A0A392RNR1</accession>
<evidence type="ECO:0000313" key="2">
    <source>
        <dbReference type="Proteomes" id="UP000265520"/>
    </source>
</evidence>